<keyword evidence="2" id="KW-1185">Reference proteome</keyword>
<accession>A0A397IT34</accession>
<proteinExistence type="predicted"/>
<dbReference type="Proteomes" id="UP000266861">
    <property type="component" value="Unassembled WGS sequence"/>
</dbReference>
<protein>
    <submittedName>
        <fullName evidence="1">Uncharacterized protein</fullName>
    </submittedName>
</protein>
<evidence type="ECO:0000313" key="1">
    <source>
        <dbReference type="EMBL" id="RHZ75850.1"/>
    </source>
</evidence>
<evidence type="ECO:0000313" key="2">
    <source>
        <dbReference type="Proteomes" id="UP000266861"/>
    </source>
</evidence>
<gene>
    <name evidence="1" type="ORF">Glove_209g100</name>
</gene>
<name>A0A397IT34_9GLOM</name>
<dbReference type="EMBL" id="PQFF01000196">
    <property type="protein sequence ID" value="RHZ75850.1"/>
    <property type="molecule type" value="Genomic_DNA"/>
</dbReference>
<organism evidence="1 2">
    <name type="scientific">Diversispora epigaea</name>
    <dbReference type="NCBI Taxonomy" id="1348612"/>
    <lineage>
        <taxon>Eukaryota</taxon>
        <taxon>Fungi</taxon>
        <taxon>Fungi incertae sedis</taxon>
        <taxon>Mucoromycota</taxon>
        <taxon>Glomeromycotina</taxon>
        <taxon>Glomeromycetes</taxon>
        <taxon>Diversisporales</taxon>
        <taxon>Diversisporaceae</taxon>
        <taxon>Diversispora</taxon>
    </lineage>
</organism>
<sequence>MVLTKPTLNERLDVKKLFDESVSSSTLNQEEEDEDGASSPYYRFVSISTEGLTKLENIKLCAEIPQFKNSMCKIYAEAFFLCASTRSAN</sequence>
<reference evidence="1 2" key="1">
    <citation type="submission" date="2018-08" db="EMBL/GenBank/DDBJ databases">
        <title>Genome and evolution of the arbuscular mycorrhizal fungus Diversispora epigaea (formerly Glomus versiforme) and its bacterial endosymbionts.</title>
        <authorList>
            <person name="Sun X."/>
            <person name="Fei Z."/>
            <person name="Harrison M."/>
        </authorList>
    </citation>
    <scope>NUCLEOTIDE SEQUENCE [LARGE SCALE GENOMIC DNA]</scope>
    <source>
        <strain evidence="1 2">IT104</strain>
    </source>
</reference>
<dbReference type="AlphaFoldDB" id="A0A397IT34"/>
<comment type="caution">
    <text evidence="1">The sequence shown here is derived from an EMBL/GenBank/DDBJ whole genome shotgun (WGS) entry which is preliminary data.</text>
</comment>